<protein>
    <submittedName>
        <fullName evidence="1">Uncharacterized protein</fullName>
    </submittedName>
</protein>
<sequence length="96" mass="11403">MWNVLKYCGHMECSESTGSHSIFCPLLCVHKCEIKKIPYCSRMTPGKSVRLRITVREEFPYRRGLWKVQRFCVLVDAYRTQTPVVKTIWLLMRKFS</sequence>
<reference evidence="1 2" key="1">
    <citation type="journal article" date="2016" name="Nat. Commun.">
        <title>Extremotolerant tardigrade genome and improved radiotolerance of human cultured cells by tardigrade-unique protein.</title>
        <authorList>
            <person name="Hashimoto T."/>
            <person name="Horikawa D.D."/>
            <person name="Saito Y."/>
            <person name="Kuwahara H."/>
            <person name="Kozuka-Hata H."/>
            <person name="Shin-I T."/>
            <person name="Minakuchi Y."/>
            <person name="Ohishi K."/>
            <person name="Motoyama A."/>
            <person name="Aizu T."/>
            <person name="Enomoto A."/>
            <person name="Kondo K."/>
            <person name="Tanaka S."/>
            <person name="Hara Y."/>
            <person name="Koshikawa S."/>
            <person name="Sagara H."/>
            <person name="Miura T."/>
            <person name="Yokobori S."/>
            <person name="Miyagawa K."/>
            <person name="Suzuki Y."/>
            <person name="Kubo T."/>
            <person name="Oyama M."/>
            <person name="Kohara Y."/>
            <person name="Fujiyama A."/>
            <person name="Arakawa K."/>
            <person name="Katayama T."/>
            <person name="Toyoda A."/>
            <person name="Kunieda T."/>
        </authorList>
    </citation>
    <scope>NUCLEOTIDE SEQUENCE [LARGE SCALE GENOMIC DNA]</scope>
    <source>
        <strain evidence="1 2">YOKOZUNA-1</strain>
    </source>
</reference>
<evidence type="ECO:0000313" key="2">
    <source>
        <dbReference type="Proteomes" id="UP000186922"/>
    </source>
</evidence>
<name>A0A1D1W121_RAMVA</name>
<gene>
    <name evidence="1" type="primary">RvY_14836-1</name>
    <name evidence="1" type="synonym">RvY_14836.1</name>
    <name evidence="1" type="ORF">RvY_14836</name>
</gene>
<comment type="caution">
    <text evidence="1">The sequence shown here is derived from an EMBL/GenBank/DDBJ whole genome shotgun (WGS) entry which is preliminary data.</text>
</comment>
<dbReference type="AlphaFoldDB" id="A0A1D1W121"/>
<dbReference type="Proteomes" id="UP000186922">
    <property type="component" value="Unassembled WGS sequence"/>
</dbReference>
<evidence type="ECO:0000313" key="1">
    <source>
        <dbReference type="EMBL" id="GAV04569.1"/>
    </source>
</evidence>
<organism evidence="1 2">
    <name type="scientific">Ramazzottius varieornatus</name>
    <name type="common">Water bear</name>
    <name type="synonym">Tardigrade</name>
    <dbReference type="NCBI Taxonomy" id="947166"/>
    <lineage>
        <taxon>Eukaryota</taxon>
        <taxon>Metazoa</taxon>
        <taxon>Ecdysozoa</taxon>
        <taxon>Tardigrada</taxon>
        <taxon>Eutardigrada</taxon>
        <taxon>Parachela</taxon>
        <taxon>Hypsibioidea</taxon>
        <taxon>Ramazzottiidae</taxon>
        <taxon>Ramazzottius</taxon>
    </lineage>
</organism>
<proteinExistence type="predicted"/>
<dbReference type="EMBL" id="BDGG01000011">
    <property type="protein sequence ID" value="GAV04569.1"/>
    <property type="molecule type" value="Genomic_DNA"/>
</dbReference>
<keyword evidence="2" id="KW-1185">Reference proteome</keyword>
<accession>A0A1D1W121</accession>